<evidence type="ECO:0000313" key="7">
    <source>
        <dbReference type="EMBL" id="POZ64035.1"/>
    </source>
</evidence>
<evidence type="ECO:0000256" key="1">
    <source>
        <dbReference type="ARBA" id="ARBA00004651"/>
    </source>
</evidence>
<keyword evidence="2" id="KW-1003">Cell membrane</keyword>
<dbReference type="PANTHER" id="PTHR30086">
    <property type="entry name" value="ARGININE EXPORTER PROTEIN ARGO"/>
    <property type="match status" value="1"/>
</dbReference>
<dbReference type="InterPro" id="IPR001123">
    <property type="entry name" value="LeuE-type"/>
</dbReference>
<evidence type="ECO:0000256" key="4">
    <source>
        <dbReference type="ARBA" id="ARBA00022989"/>
    </source>
</evidence>
<dbReference type="OrthoDB" id="9804822at2"/>
<accession>A0A2S5DLV8</accession>
<protein>
    <submittedName>
        <fullName evidence="7">Lysine transporter LysE</fullName>
    </submittedName>
</protein>
<evidence type="ECO:0000256" key="6">
    <source>
        <dbReference type="SAM" id="Phobius"/>
    </source>
</evidence>
<organism evidence="7 8">
    <name type="scientific">Chromobacterium alticapitis</name>
    <dbReference type="NCBI Taxonomy" id="2073169"/>
    <lineage>
        <taxon>Bacteria</taxon>
        <taxon>Pseudomonadati</taxon>
        <taxon>Pseudomonadota</taxon>
        <taxon>Betaproteobacteria</taxon>
        <taxon>Neisseriales</taxon>
        <taxon>Chromobacteriaceae</taxon>
        <taxon>Chromobacterium</taxon>
    </lineage>
</organism>
<dbReference type="GO" id="GO:0015171">
    <property type="term" value="F:amino acid transmembrane transporter activity"/>
    <property type="evidence" value="ECO:0007669"/>
    <property type="project" value="TreeGrafter"/>
</dbReference>
<feature type="transmembrane region" description="Helical" evidence="6">
    <location>
        <begin position="154"/>
        <end position="173"/>
    </location>
</feature>
<keyword evidence="5 6" id="KW-0472">Membrane</keyword>
<evidence type="ECO:0000256" key="3">
    <source>
        <dbReference type="ARBA" id="ARBA00022692"/>
    </source>
</evidence>
<name>A0A2S5DLV8_9NEIS</name>
<sequence>MIPSTIPVDLALACSAYLLGAASPGPSNLAIMAVAMEDGRRAALTLALGVVLGSLFWGVMAALGLSAILAESATALLFMKFAAALYLFWLAFRSARSAATPGATGKRVAAKSAGSLLLRGLGMHLTNPKAIFVWLSIVALAMPPQAATADALKVVATCGVLGLAVFGGYALLFSQAMVRTAYLKIRRPLEGLLAAVFAYAGWRVLQSGLRHS</sequence>
<keyword evidence="3 6" id="KW-0812">Transmembrane</keyword>
<gene>
    <name evidence="7" type="ORF">C2I19_00015</name>
</gene>
<dbReference type="Proteomes" id="UP000237082">
    <property type="component" value="Unassembled WGS sequence"/>
</dbReference>
<proteinExistence type="predicted"/>
<dbReference type="PANTHER" id="PTHR30086:SF19">
    <property type="entry name" value="THREONINE EFFLUX PROTEIN"/>
    <property type="match status" value="1"/>
</dbReference>
<feature type="transmembrane region" description="Helical" evidence="6">
    <location>
        <begin position="75"/>
        <end position="95"/>
    </location>
</feature>
<comment type="caution">
    <text evidence="7">The sequence shown here is derived from an EMBL/GenBank/DDBJ whole genome shotgun (WGS) entry which is preliminary data.</text>
</comment>
<feature type="transmembrane region" description="Helical" evidence="6">
    <location>
        <begin position="42"/>
        <end position="69"/>
    </location>
</feature>
<evidence type="ECO:0000256" key="2">
    <source>
        <dbReference type="ARBA" id="ARBA00022475"/>
    </source>
</evidence>
<dbReference type="GO" id="GO:0005886">
    <property type="term" value="C:plasma membrane"/>
    <property type="evidence" value="ECO:0007669"/>
    <property type="project" value="UniProtKB-SubCell"/>
</dbReference>
<comment type="subcellular location">
    <subcellularLocation>
        <location evidence="1">Cell membrane</location>
        <topology evidence="1">Multi-pass membrane protein</topology>
    </subcellularLocation>
</comment>
<evidence type="ECO:0000313" key="8">
    <source>
        <dbReference type="Proteomes" id="UP000237082"/>
    </source>
</evidence>
<reference evidence="8" key="1">
    <citation type="submission" date="2018-02" db="EMBL/GenBank/DDBJ databases">
        <authorList>
            <person name="O'Hara-Hanley K."/>
            <person name="Soby S."/>
        </authorList>
    </citation>
    <scope>NUCLEOTIDE SEQUENCE [LARGE SCALE GENOMIC DNA]</scope>
    <source>
        <strain evidence="8">MWU14-2602</strain>
    </source>
</reference>
<dbReference type="RefSeq" id="WP_103900684.1">
    <property type="nucleotide sequence ID" value="NZ_PQWB01000001.1"/>
</dbReference>
<feature type="transmembrane region" description="Helical" evidence="6">
    <location>
        <begin position="116"/>
        <end position="142"/>
    </location>
</feature>
<keyword evidence="8" id="KW-1185">Reference proteome</keyword>
<dbReference type="EMBL" id="PQWB01000001">
    <property type="protein sequence ID" value="POZ64035.1"/>
    <property type="molecule type" value="Genomic_DNA"/>
</dbReference>
<keyword evidence="4 6" id="KW-1133">Transmembrane helix</keyword>
<dbReference type="Pfam" id="PF01810">
    <property type="entry name" value="LysE"/>
    <property type="match status" value="1"/>
</dbReference>
<evidence type="ECO:0000256" key="5">
    <source>
        <dbReference type="ARBA" id="ARBA00023136"/>
    </source>
</evidence>
<dbReference type="AlphaFoldDB" id="A0A2S5DLV8"/>